<dbReference type="SUPFAM" id="SSF56574">
    <property type="entry name" value="Serpins"/>
    <property type="match status" value="1"/>
</dbReference>
<proteinExistence type="inferred from homology"/>
<dbReference type="Pfam" id="PF00079">
    <property type="entry name" value="Serpin"/>
    <property type="match status" value="1"/>
</dbReference>
<dbReference type="SMART" id="SM00093">
    <property type="entry name" value="SERPIN"/>
    <property type="match status" value="1"/>
</dbReference>
<organism evidence="3 4">
    <name type="scientific">Eublepharis macularius</name>
    <name type="common">Leopard gecko</name>
    <name type="synonym">Cyrtodactylus macularius</name>
    <dbReference type="NCBI Taxonomy" id="481883"/>
    <lineage>
        <taxon>Eukaryota</taxon>
        <taxon>Metazoa</taxon>
        <taxon>Chordata</taxon>
        <taxon>Craniata</taxon>
        <taxon>Vertebrata</taxon>
        <taxon>Euteleostomi</taxon>
        <taxon>Lepidosauria</taxon>
        <taxon>Squamata</taxon>
        <taxon>Bifurcata</taxon>
        <taxon>Gekkota</taxon>
        <taxon>Eublepharidae</taxon>
        <taxon>Eublepharinae</taxon>
        <taxon>Eublepharis</taxon>
    </lineage>
</organism>
<dbReference type="PANTHER" id="PTHR11461">
    <property type="entry name" value="SERINE PROTEASE INHIBITOR, SERPIN"/>
    <property type="match status" value="1"/>
</dbReference>
<dbReference type="FunFam" id="2.30.39.10:FF:000001">
    <property type="entry name" value="Serpin family B member 2"/>
    <property type="match status" value="1"/>
</dbReference>
<feature type="domain" description="Serpin" evidence="2">
    <location>
        <begin position="17"/>
        <end position="403"/>
    </location>
</feature>
<dbReference type="GO" id="GO:0004867">
    <property type="term" value="F:serine-type endopeptidase inhibitor activity"/>
    <property type="evidence" value="ECO:0007669"/>
    <property type="project" value="InterPro"/>
</dbReference>
<dbReference type="InterPro" id="IPR023795">
    <property type="entry name" value="Serpin_CS"/>
</dbReference>
<evidence type="ECO:0000256" key="1">
    <source>
        <dbReference type="ARBA" id="ARBA00006426"/>
    </source>
</evidence>
<dbReference type="CDD" id="cd19956">
    <property type="entry name" value="serpinB"/>
    <property type="match status" value="1"/>
</dbReference>
<dbReference type="InterPro" id="IPR042178">
    <property type="entry name" value="Serpin_sf_1"/>
</dbReference>
<protein>
    <submittedName>
        <fullName evidence="4">Leukocyte elastase inhibitor-like</fullName>
    </submittedName>
</protein>
<dbReference type="InterPro" id="IPR036186">
    <property type="entry name" value="Serpin_sf"/>
</dbReference>
<dbReference type="GO" id="GO:0005615">
    <property type="term" value="C:extracellular space"/>
    <property type="evidence" value="ECO:0007669"/>
    <property type="project" value="InterPro"/>
</dbReference>
<dbReference type="Gene3D" id="3.30.497.10">
    <property type="entry name" value="Antithrombin, subunit I, domain 2"/>
    <property type="match status" value="1"/>
</dbReference>
<evidence type="ECO:0000313" key="3">
    <source>
        <dbReference type="Proteomes" id="UP001190640"/>
    </source>
</evidence>
<gene>
    <name evidence="4" type="primary">LOC129333347</name>
</gene>
<accession>A0AA97L3G8</accession>
<dbReference type="AlphaFoldDB" id="A0AA97L3G8"/>
<comment type="similarity">
    <text evidence="1">Belongs to the serpin family. Ov-serpin subfamily.</text>
</comment>
<dbReference type="InterPro" id="IPR000215">
    <property type="entry name" value="Serpin_fam"/>
</dbReference>
<dbReference type="KEGG" id="emc:129333347"/>
<dbReference type="PANTHER" id="PTHR11461:SF199">
    <property type="entry name" value="SERPIN B11"/>
    <property type="match status" value="1"/>
</dbReference>
<reference evidence="4" key="1">
    <citation type="submission" date="2025-08" db="UniProtKB">
        <authorList>
            <consortium name="RefSeq"/>
        </authorList>
    </citation>
    <scope>IDENTIFICATION</scope>
    <source>
        <tissue evidence="4">Blood</tissue>
    </source>
</reference>
<evidence type="ECO:0000259" key="2">
    <source>
        <dbReference type="SMART" id="SM00093"/>
    </source>
</evidence>
<dbReference type="Gene3D" id="2.30.39.10">
    <property type="entry name" value="Alpha-1-antitrypsin, domain 1"/>
    <property type="match status" value="1"/>
</dbReference>
<evidence type="ECO:0000313" key="4">
    <source>
        <dbReference type="RefSeq" id="XP_054840904.1"/>
    </source>
</evidence>
<dbReference type="InterPro" id="IPR023796">
    <property type="entry name" value="Serpin_dom"/>
</dbReference>
<dbReference type="InterPro" id="IPR042185">
    <property type="entry name" value="Serpin_sf_2"/>
</dbReference>
<dbReference type="PROSITE" id="PS00284">
    <property type="entry name" value="SERPIN"/>
    <property type="match status" value="1"/>
</dbReference>
<name>A0AA97L3G8_EUBMA</name>
<sequence>MDFTKESLSKAITAFGLDLYNELNRSDTPENIFYSPLSISCALSMVFLGTRGNTKTQMGQVLHFDKTASEKRLPAVVSEHQRESDLHCLVEGGINLQFKNILSQLNNLRDGYLLTLANNLFAQKGYDFFQEYLKGVKEIYGTTLQTVDFYNSTEDARQTINAVIDKQTQGKIKELFAPGIIEPQTVLVLTNAIYFKATWEHQFDPKFTKESDFWLNKNESKSVHMMHQRGKFKLGHVAEMNAQILCLPYFRQVLSMIILLPNDISDLKKVEQAMSRENLARWTASENMEERYVEMYIPRFKLEQTFNLKSALQNLGMVDVFDRSKADLTGMSPSRQLFLSKVIHKAYVEVNEVGTEAAAATGAVVSNRSLVDCEQFVADHPFLFYIQHNPTNTTLFLGKFCSP</sequence>
<dbReference type="Proteomes" id="UP001190640">
    <property type="component" value="Chromosome 7"/>
</dbReference>
<dbReference type="GeneID" id="129333347"/>
<dbReference type="RefSeq" id="XP_054840904.1">
    <property type="nucleotide sequence ID" value="XM_054984929.1"/>
</dbReference>
<keyword evidence="3" id="KW-1185">Reference proteome</keyword>